<sequence>MNRVLLIPILIIAALSGCVEEELNALDLSTMMVNSGKNLDSYRFVTETAMEFKSIEDSTEISMLILRSRDSGAVNLTAQNMSAIISEISSYGDEIYNTQQEVYIVGGAAKIKFNGNWSQAPLQDAENFWALKNTAKKQALLLNSSQLKLSGLEMIGGMECSRIEVMPDRKSYESFVFEQLESELPLAYVNLTGLRDRSVVNWTVWLSNDDGLLRKENVKMELSLTPDIMEQLSDPIEDFLLKIDLNTTTLYLDYNHPLLITLPEGQRIEPIIECACNR</sequence>
<evidence type="ECO:0000313" key="2">
    <source>
        <dbReference type="Proteomes" id="UP000544742"/>
    </source>
</evidence>
<dbReference type="EMBL" id="JAAYUN010000098">
    <property type="protein sequence ID" value="NLJ22643.1"/>
    <property type="molecule type" value="Genomic_DNA"/>
</dbReference>
<evidence type="ECO:0008006" key="3">
    <source>
        <dbReference type="Google" id="ProtNLM"/>
    </source>
</evidence>
<reference evidence="1 2" key="1">
    <citation type="journal article" date="2020" name="Biotechnol. Biofuels">
        <title>New insights from the biogas microbiome by comprehensive genome-resolved metagenomics of nearly 1600 species originating from multiple anaerobic digesters.</title>
        <authorList>
            <person name="Campanaro S."/>
            <person name="Treu L."/>
            <person name="Rodriguez-R L.M."/>
            <person name="Kovalovszki A."/>
            <person name="Ziels R.M."/>
            <person name="Maus I."/>
            <person name="Zhu X."/>
            <person name="Kougias P.G."/>
            <person name="Basile A."/>
            <person name="Luo G."/>
            <person name="Schluter A."/>
            <person name="Konstantinidis K.T."/>
            <person name="Angelidaki I."/>
        </authorList>
    </citation>
    <scope>NUCLEOTIDE SEQUENCE [LARGE SCALE GENOMIC DNA]</scope>
    <source>
        <strain evidence="1">AS27yjCOA_157</strain>
    </source>
</reference>
<comment type="caution">
    <text evidence="1">The sequence shown here is derived from an EMBL/GenBank/DDBJ whole genome shotgun (WGS) entry which is preliminary data.</text>
</comment>
<protein>
    <recommendedName>
        <fullName evidence="3">Lipoprotein</fullName>
    </recommendedName>
</protein>
<dbReference type="GeneID" id="10462294"/>
<name>A0A7K4AI55_METSH</name>
<dbReference type="AlphaFoldDB" id="A0A7K4AI55"/>
<dbReference type="Proteomes" id="UP000544742">
    <property type="component" value="Unassembled WGS sequence"/>
</dbReference>
<dbReference type="PROSITE" id="PS51257">
    <property type="entry name" value="PROKAR_LIPOPROTEIN"/>
    <property type="match status" value="1"/>
</dbReference>
<organism evidence="1 2">
    <name type="scientific">Methanothrix soehngenii</name>
    <name type="common">Methanosaeta concilii</name>
    <dbReference type="NCBI Taxonomy" id="2223"/>
    <lineage>
        <taxon>Archaea</taxon>
        <taxon>Methanobacteriati</taxon>
        <taxon>Methanobacteriota</taxon>
        <taxon>Stenosarchaea group</taxon>
        <taxon>Methanomicrobia</taxon>
        <taxon>Methanotrichales</taxon>
        <taxon>Methanotrichaceae</taxon>
        <taxon>Methanothrix</taxon>
    </lineage>
</organism>
<proteinExistence type="predicted"/>
<dbReference type="RefSeq" id="WP_013720359.1">
    <property type="nucleotide sequence ID" value="NZ_JBCEYR010000003.1"/>
</dbReference>
<gene>
    <name evidence="1" type="ORF">GX426_06000</name>
</gene>
<evidence type="ECO:0000313" key="1">
    <source>
        <dbReference type="EMBL" id="NLJ22643.1"/>
    </source>
</evidence>
<accession>A0A7K4AI55</accession>
<dbReference type="Gene3D" id="2.50.20.20">
    <property type="match status" value="1"/>
</dbReference>